<comment type="caution">
    <text evidence="1">The sequence shown here is derived from an EMBL/GenBank/DDBJ whole genome shotgun (WGS) entry which is preliminary data.</text>
</comment>
<proteinExistence type="predicted"/>
<dbReference type="InterPro" id="IPR035126">
    <property type="entry name" value="SCVP"/>
</dbReference>
<organism evidence="1 2">
    <name type="scientific">Mesorhabditis spiculigera</name>
    <dbReference type="NCBI Taxonomy" id="96644"/>
    <lineage>
        <taxon>Eukaryota</taxon>
        <taxon>Metazoa</taxon>
        <taxon>Ecdysozoa</taxon>
        <taxon>Nematoda</taxon>
        <taxon>Chromadorea</taxon>
        <taxon>Rhabditida</taxon>
        <taxon>Rhabditina</taxon>
        <taxon>Rhabditomorpha</taxon>
        <taxon>Rhabditoidea</taxon>
        <taxon>Rhabditidae</taxon>
        <taxon>Mesorhabditinae</taxon>
        <taxon>Mesorhabditis</taxon>
    </lineage>
</organism>
<evidence type="ECO:0000313" key="1">
    <source>
        <dbReference type="EMBL" id="CAJ0582125.1"/>
    </source>
</evidence>
<dbReference type="EMBL" id="CATQJA010002664">
    <property type="protein sequence ID" value="CAJ0582125.1"/>
    <property type="molecule type" value="Genomic_DNA"/>
</dbReference>
<protein>
    <submittedName>
        <fullName evidence="1">Uncharacterized protein</fullName>
    </submittedName>
</protein>
<dbReference type="AlphaFoldDB" id="A0AA36GEA2"/>
<dbReference type="Pfam" id="PF17619">
    <property type="entry name" value="SCVP"/>
    <property type="match status" value="1"/>
</dbReference>
<feature type="non-terminal residue" evidence="1">
    <location>
        <position position="1"/>
    </location>
</feature>
<reference evidence="1" key="1">
    <citation type="submission" date="2023-06" db="EMBL/GenBank/DDBJ databases">
        <authorList>
            <person name="Delattre M."/>
        </authorList>
    </citation>
    <scope>NUCLEOTIDE SEQUENCE</scope>
    <source>
        <strain evidence="1">AF72</strain>
    </source>
</reference>
<gene>
    <name evidence="1" type="ORF">MSPICULIGERA_LOCUS20267</name>
</gene>
<evidence type="ECO:0000313" key="2">
    <source>
        <dbReference type="Proteomes" id="UP001177023"/>
    </source>
</evidence>
<accession>A0AA36GEA2</accession>
<sequence>MKTGADTTFLRAEGSGFDYSEFETEIVNALDSRNTVLLNDQQIERTSINFDDQELEDGLTGSSIVPKPERCQEKGATFKIVTNYPWKLERLSDYQEKQRRMLLLLSQFTGVRLDKTVPMEKSTNLIKDKDGAEKYGETYRLHEYKEDCQKLVTFMNKAVAWSATIEQVRLYCRCEDVVEVRKI</sequence>
<keyword evidence="2" id="KW-1185">Reference proteome</keyword>
<name>A0AA36GEA2_9BILA</name>
<dbReference type="Proteomes" id="UP001177023">
    <property type="component" value="Unassembled WGS sequence"/>
</dbReference>